<evidence type="ECO:0000259" key="2">
    <source>
        <dbReference type="Pfam" id="PF23028"/>
    </source>
</evidence>
<feature type="domain" description="C2" evidence="2">
    <location>
        <begin position="58"/>
        <end position="139"/>
    </location>
</feature>
<sequence length="256" mass="28811">MYQVKDDVQNGRVLSDDESDDEPTSLDLSAGNKDCCVLEVDDPEDEEVLKLLMEERPPDGFHVVNTETVPGLEDLEIVKNLQMFTQIYRVNLTRLIMLLQTVYFKLRRMVPCALCDLQFRVDLPEPDEVQLCVFGMALGLGKKPKKLKPALASKKNDEDLMFKLDEDQIPENSAIPTNKNTTQRKTWSGHNSTFLCTWCFNREEGRLSGFIHSFVTEVLAIVRSHVTALGGECHGGLFSNGNCPSPQPPQKPKTVL</sequence>
<proteinExistence type="predicted"/>
<dbReference type="EMBL" id="JAPWTJ010000042">
    <property type="protein sequence ID" value="KAJ8984295.1"/>
    <property type="molecule type" value="Genomic_DNA"/>
</dbReference>
<accession>A0ABQ9K0Z6</accession>
<comment type="caution">
    <text evidence="4">The sequence shown here is derived from an EMBL/GenBank/DDBJ whole genome shotgun (WGS) entry which is preliminary data.</text>
</comment>
<keyword evidence="5" id="KW-1185">Reference proteome</keyword>
<dbReference type="Pfam" id="PF23028">
    <property type="entry name" value="YbjQ_3"/>
    <property type="match status" value="1"/>
</dbReference>
<evidence type="ECO:0000313" key="4">
    <source>
        <dbReference type="EMBL" id="KAJ8984295.1"/>
    </source>
</evidence>
<feature type="region of interest" description="Disordered" evidence="1">
    <location>
        <begin position="1"/>
        <end position="30"/>
    </location>
</feature>
<dbReference type="InterPro" id="IPR056430">
    <property type="entry name" value="C2CD5_YbjQ-like_dom"/>
</dbReference>
<dbReference type="Proteomes" id="UP001162164">
    <property type="component" value="Unassembled WGS sequence"/>
</dbReference>
<dbReference type="InterPro" id="IPR057815">
    <property type="entry name" value="C2CD5_C"/>
</dbReference>
<evidence type="ECO:0000313" key="5">
    <source>
        <dbReference type="Proteomes" id="UP001162164"/>
    </source>
</evidence>
<dbReference type="InterPro" id="IPR038983">
    <property type="entry name" value="C2CD5"/>
</dbReference>
<dbReference type="Pfam" id="PF23128">
    <property type="entry name" value="YbjQ_4"/>
    <property type="match status" value="1"/>
</dbReference>
<gene>
    <name evidence="4" type="ORF">NQ317_009779</name>
</gene>
<protein>
    <submittedName>
        <fullName evidence="4">Uncharacterized protein</fullName>
    </submittedName>
</protein>
<evidence type="ECO:0000256" key="1">
    <source>
        <dbReference type="SAM" id="MobiDB-lite"/>
    </source>
</evidence>
<evidence type="ECO:0000259" key="3">
    <source>
        <dbReference type="Pfam" id="PF23128"/>
    </source>
</evidence>
<dbReference type="PANTHER" id="PTHR37412:SF2">
    <property type="entry name" value="C2 DOMAIN-CONTAINING PROTEIN 5"/>
    <property type="match status" value="1"/>
</dbReference>
<feature type="non-terminal residue" evidence="4">
    <location>
        <position position="256"/>
    </location>
</feature>
<dbReference type="PANTHER" id="PTHR37412">
    <property type="entry name" value="C2 DOMAIN-CONTAINING PROTEIN 5"/>
    <property type="match status" value="1"/>
</dbReference>
<name>A0ABQ9K0Z6_9CUCU</name>
<organism evidence="4 5">
    <name type="scientific">Molorchus minor</name>
    <dbReference type="NCBI Taxonomy" id="1323400"/>
    <lineage>
        <taxon>Eukaryota</taxon>
        <taxon>Metazoa</taxon>
        <taxon>Ecdysozoa</taxon>
        <taxon>Arthropoda</taxon>
        <taxon>Hexapoda</taxon>
        <taxon>Insecta</taxon>
        <taxon>Pterygota</taxon>
        <taxon>Neoptera</taxon>
        <taxon>Endopterygota</taxon>
        <taxon>Coleoptera</taxon>
        <taxon>Polyphaga</taxon>
        <taxon>Cucujiformia</taxon>
        <taxon>Chrysomeloidea</taxon>
        <taxon>Cerambycidae</taxon>
        <taxon>Lamiinae</taxon>
        <taxon>Monochamini</taxon>
        <taxon>Molorchus</taxon>
    </lineage>
</organism>
<feature type="domain" description="C2CD5 C-terminal" evidence="3">
    <location>
        <begin position="202"/>
        <end position="232"/>
    </location>
</feature>
<reference evidence="4" key="1">
    <citation type="journal article" date="2023" name="Insect Mol. Biol.">
        <title>Genome sequencing provides insights into the evolution of gene families encoding plant cell wall-degrading enzymes in longhorned beetles.</title>
        <authorList>
            <person name="Shin N.R."/>
            <person name="Okamura Y."/>
            <person name="Kirsch R."/>
            <person name="Pauchet Y."/>
        </authorList>
    </citation>
    <scope>NUCLEOTIDE SEQUENCE</scope>
    <source>
        <strain evidence="4">MMC_N1</strain>
    </source>
</reference>